<evidence type="ECO:0000313" key="8">
    <source>
        <dbReference type="EMBL" id="KAJ7362571.1"/>
    </source>
</evidence>
<keyword evidence="2" id="KW-0964">Secreted</keyword>
<feature type="domain" description="CFEM" evidence="7">
    <location>
        <begin position="22"/>
        <end position="86"/>
    </location>
</feature>
<keyword evidence="9" id="KW-1185">Reference proteome</keyword>
<evidence type="ECO:0000256" key="3">
    <source>
        <dbReference type="ARBA" id="ARBA00022729"/>
    </source>
</evidence>
<evidence type="ECO:0000256" key="6">
    <source>
        <dbReference type="SAM" id="SignalP"/>
    </source>
</evidence>
<feature type="region of interest" description="Disordered" evidence="5">
    <location>
        <begin position="90"/>
        <end position="181"/>
    </location>
</feature>
<sequence>MTILSTRSTALCLFVSFVAAQLSAIPDCALGCAEATATKIGCSPFDAVCICADSSFAPSVIQCAGTTSCSPEVQAQLSDILQGICATASGSASGSVSTSRTVSASVSPPGSSTPAPSGSVTIVPPPISPSSAPSGSVTIVPPPISLSSAPPSSTSSIAPPSNSSAAPSSSPSTGSASRKLAPGAGAGMGAQLAATMIIVGLGMGTLCL</sequence>
<feature type="compositionally biased region" description="Low complexity" evidence="5">
    <location>
        <begin position="129"/>
        <end position="181"/>
    </location>
</feature>
<comment type="subcellular location">
    <subcellularLocation>
        <location evidence="1">Secreted</location>
    </subcellularLocation>
</comment>
<evidence type="ECO:0000313" key="9">
    <source>
        <dbReference type="Proteomes" id="UP001218218"/>
    </source>
</evidence>
<proteinExistence type="predicted"/>
<dbReference type="EMBL" id="JARIHO010000004">
    <property type="protein sequence ID" value="KAJ7362571.1"/>
    <property type="molecule type" value="Genomic_DNA"/>
</dbReference>
<dbReference type="InterPro" id="IPR008427">
    <property type="entry name" value="Extracellular_membr_CFEM_dom"/>
</dbReference>
<dbReference type="GO" id="GO:0005576">
    <property type="term" value="C:extracellular region"/>
    <property type="evidence" value="ECO:0007669"/>
    <property type="project" value="UniProtKB-SubCell"/>
</dbReference>
<gene>
    <name evidence="8" type="ORF">DFH08DRAFT_841191</name>
</gene>
<dbReference type="Pfam" id="PF05730">
    <property type="entry name" value="CFEM"/>
    <property type="match status" value="1"/>
</dbReference>
<evidence type="ECO:0000256" key="2">
    <source>
        <dbReference type="ARBA" id="ARBA00022525"/>
    </source>
</evidence>
<feature type="chain" id="PRO_5042089378" description="CFEM domain-containing protein" evidence="6">
    <location>
        <begin position="21"/>
        <end position="208"/>
    </location>
</feature>
<evidence type="ECO:0000256" key="5">
    <source>
        <dbReference type="SAM" id="MobiDB-lite"/>
    </source>
</evidence>
<dbReference type="Proteomes" id="UP001218218">
    <property type="component" value="Unassembled WGS sequence"/>
</dbReference>
<protein>
    <recommendedName>
        <fullName evidence="7">CFEM domain-containing protein</fullName>
    </recommendedName>
</protein>
<name>A0AAD7ALX3_9AGAR</name>
<comment type="caution">
    <text evidence="8">The sequence shown here is derived from an EMBL/GenBank/DDBJ whole genome shotgun (WGS) entry which is preliminary data.</text>
</comment>
<evidence type="ECO:0000256" key="1">
    <source>
        <dbReference type="ARBA" id="ARBA00004613"/>
    </source>
</evidence>
<dbReference type="AlphaFoldDB" id="A0AAD7ALX3"/>
<keyword evidence="4" id="KW-1015">Disulfide bond</keyword>
<feature type="compositionally biased region" description="Low complexity" evidence="5">
    <location>
        <begin position="90"/>
        <end position="122"/>
    </location>
</feature>
<evidence type="ECO:0000259" key="7">
    <source>
        <dbReference type="Pfam" id="PF05730"/>
    </source>
</evidence>
<evidence type="ECO:0000256" key="4">
    <source>
        <dbReference type="ARBA" id="ARBA00023157"/>
    </source>
</evidence>
<accession>A0AAD7ALX3</accession>
<organism evidence="8 9">
    <name type="scientific">Mycena albidolilacea</name>
    <dbReference type="NCBI Taxonomy" id="1033008"/>
    <lineage>
        <taxon>Eukaryota</taxon>
        <taxon>Fungi</taxon>
        <taxon>Dikarya</taxon>
        <taxon>Basidiomycota</taxon>
        <taxon>Agaricomycotina</taxon>
        <taxon>Agaricomycetes</taxon>
        <taxon>Agaricomycetidae</taxon>
        <taxon>Agaricales</taxon>
        <taxon>Marasmiineae</taxon>
        <taxon>Mycenaceae</taxon>
        <taxon>Mycena</taxon>
    </lineage>
</organism>
<feature type="signal peptide" evidence="6">
    <location>
        <begin position="1"/>
        <end position="20"/>
    </location>
</feature>
<reference evidence="8" key="1">
    <citation type="submission" date="2023-03" db="EMBL/GenBank/DDBJ databases">
        <title>Massive genome expansion in bonnet fungi (Mycena s.s.) driven by repeated elements and novel gene families across ecological guilds.</title>
        <authorList>
            <consortium name="Lawrence Berkeley National Laboratory"/>
            <person name="Harder C.B."/>
            <person name="Miyauchi S."/>
            <person name="Viragh M."/>
            <person name="Kuo A."/>
            <person name="Thoen E."/>
            <person name="Andreopoulos B."/>
            <person name="Lu D."/>
            <person name="Skrede I."/>
            <person name="Drula E."/>
            <person name="Henrissat B."/>
            <person name="Morin E."/>
            <person name="Kohler A."/>
            <person name="Barry K."/>
            <person name="LaButti K."/>
            <person name="Morin E."/>
            <person name="Salamov A."/>
            <person name="Lipzen A."/>
            <person name="Mereny Z."/>
            <person name="Hegedus B."/>
            <person name="Baldrian P."/>
            <person name="Stursova M."/>
            <person name="Weitz H."/>
            <person name="Taylor A."/>
            <person name="Grigoriev I.V."/>
            <person name="Nagy L.G."/>
            <person name="Martin F."/>
            <person name="Kauserud H."/>
        </authorList>
    </citation>
    <scope>NUCLEOTIDE SEQUENCE</scope>
    <source>
        <strain evidence="8">CBHHK002</strain>
    </source>
</reference>
<keyword evidence="3 6" id="KW-0732">Signal</keyword>